<feature type="transmembrane region" description="Helical" evidence="1">
    <location>
        <begin position="233"/>
        <end position="250"/>
    </location>
</feature>
<dbReference type="AlphaFoldDB" id="A0A151AIQ0"/>
<keyword evidence="1" id="KW-0472">Membrane</keyword>
<name>A0A151AIQ0_9EURY</name>
<evidence type="ECO:0000313" key="3">
    <source>
        <dbReference type="Proteomes" id="UP000075321"/>
    </source>
</evidence>
<dbReference type="InterPro" id="IPR005240">
    <property type="entry name" value="DUF389"/>
</dbReference>
<feature type="transmembrane region" description="Helical" evidence="1">
    <location>
        <begin position="289"/>
        <end position="311"/>
    </location>
</feature>
<protein>
    <recommendedName>
        <fullName evidence="4">TIGR00341 family protein</fullName>
    </recommendedName>
</protein>
<accession>A0A151AIQ0</accession>
<feature type="transmembrane region" description="Helical" evidence="1">
    <location>
        <begin position="154"/>
        <end position="176"/>
    </location>
</feature>
<feature type="transmembrane region" description="Helical" evidence="1">
    <location>
        <begin position="332"/>
        <end position="354"/>
    </location>
</feature>
<keyword evidence="1" id="KW-0812">Transmembrane</keyword>
<sequence>MRGVFAYPAIIGGVRLVQVTIPAGKRETVLGTLDDEGIDYVVTDETSGREYTGVVYFPLPDNAVEPILDELQELGLEEQSYTVVVDAQTVVSRQFEDLKEQYSTDDTDEERISRQELHTEADEMTPTFPVYVTMTLISAIVATAGLLLDSPAVVVGSMVIAPLIGPALAASVGTVTDDDEMFWNGIKYQAFGLGLAIVGAAVFAWLLKTVNIVPPGIELASIGEISERFTPDLLLLAVALGAGVAGVLALSTGISVALVGVMIAAALIPPAAAAGIAIAWGLVMETIGATVLVLVNAVSVNLAGVATLWYTGYRPRNWFETDDAHRKMLRNVAVFAAVVIVLSVFLGSVTLSTYQTSVAQQEIRNDVQATLEETQYEQFTLLEIESSTGQGVTYEQGTIVGINQQITQVTVTVGYEGNPDRAALADALAERINEGLQHEVTVEVRFVEVERRSG</sequence>
<feature type="transmembrane region" description="Helical" evidence="1">
    <location>
        <begin position="128"/>
        <end position="148"/>
    </location>
</feature>
<evidence type="ECO:0000256" key="1">
    <source>
        <dbReference type="SAM" id="Phobius"/>
    </source>
</evidence>
<keyword evidence="1" id="KW-1133">Transmembrane helix</keyword>
<keyword evidence="3" id="KW-1185">Reference proteome</keyword>
<comment type="caution">
    <text evidence="2">The sequence shown here is derived from an EMBL/GenBank/DDBJ whole genome shotgun (WGS) entry which is preliminary data.</text>
</comment>
<dbReference type="PATRIC" id="fig|1008153.3.peg.227"/>
<evidence type="ECO:0008006" key="4">
    <source>
        <dbReference type="Google" id="ProtNLM"/>
    </source>
</evidence>
<dbReference type="PANTHER" id="PTHR20992">
    <property type="entry name" value="AT15442P-RELATED"/>
    <property type="match status" value="1"/>
</dbReference>
<dbReference type="Pfam" id="PF04087">
    <property type="entry name" value="DUF389"/>
    <property type="match status" value="1"/>
</dbReference>
<evidence type="ECO:0000313" key="2">
    <source>
        <dbReference type="EMBL" id="KYH27556.1"/>
    </source>
</evidence>
<dbReference type="Proteomes" id="UP000075321">
    <property type="component" value="Unassembled WGS sequence"/>
</dbReference>
<organism evidence="2 3">
    <name type="scientific">Halalkalicoccus paucihalophilus</name>
    <dbReference type="NCBI Taxonomy" id="1008153"/>
    <lineage>
        <taxon>Archaea</taxon>
        <taxon>Methanobacteriati</taxon>
        <taxon>Methanobacteriota</taxon>
        <taxon>Stenosarchaea group</taxon>
        <taxon>Halobacteria</taxon>
        <taxon>Halobacteriales</taxon>
        <taxon>Halococcaceae</taxon>
        <taxon>Halalkalicoccus</taxon>
    </lineage>
</organism>
<dbReference type="PANTHER" id="PTHR20992:SF9">
    <property type="entry name" value="AT15442P-RELATED"/>
    <property type="match status" value="1"/>
</dbReference>
<dbReference type="EMBL" id="LTAZ01000001">
    <property type="protein sequence ID" value="KYH27556.1"/>
    <property type="molecule type" value="Genomic_DNA"/>
</dbReference>
<reference evidence="2 3" key="1">
    <citation type="submission" date="2016-02" db="EMBL/GenBank/DDBJ databases">
        <title>Genome sequence of Halalkalicoccus paucihalophilus DSM 24557.</title>
        <authorList>
            <person name="Poehlein A."/>
            <person name="Daniel R."/>
        </authorList>
    </citation>
    <scope>NUCLEOTIDE SEQUENCE [LARGE SCALE GENOMIC DNA]</scope>
    <source>
        <strain evidence="2 3">DSM 24557</strain>
    </source>
</reference>
<gene>
    <name evidence="2" type="ORF">HAPAU_02240</name>
</gene>
<proteinExistence type="predicted"/>
<feature type="transmembrane region" description="Helical" evidence="1">
    <location>
        <begin position="257"/>
        <end position="283"/>
    </location>
</feature>
<dbReference type="NCBIfam" id="TIGR00341">
    <property type="entry name" value="TIGR00341 family protein"/>
    <property type="match status" value="1"/>
</dbReference>
<feature type="transmembrane region" description="Helical" evidence="1">
    <location>
        <begin position="188"/>
        <end position="207"/>
    </location>
</feature>